<feature type="region of interest" description="Disordered" evidence="11">
    <location>
        <begin position="531"/>
        <end position="555"/>
    </location>
</feature>
<feature type="compositionally biased region" description="Low complexity" evidence="11">
    <location>
        <begin position="400"/>
        <end position="421"/>
    </location>
</feature>
<feature type="coiled-coil region" evidence="10">
    <location>
        <begin position="132"/>
        <end position="159"/>
    </location>
</feature>
<feature type="domain" description="NOT2/NOT3/NOT5 C-terminal" evidence="13">
    <location>
        <begin position="741"/>
        <end position="880"/>
    </location>
</feature>
<dbReference type="InterPro" id="IPR038635">
    <property type="entry name" value="CCR4-NOT_su2/3/5_C_sf"/>
</dbReference>
<feature type="region of interest" description="Disordered" evidence="11">
    <location>
        <begin position="344"/>
        <end position="423"/>
    </location>
</feature>
<keyword evidence="5" id="KW-0678">Repressor</keyword>
<dbReference type="GO" id="GO:0005634">
    <property type="term" value="C:nucleus"/>
    <property type="evidence" value="ECO:0007669"/>
    <property type="project" value="UniProtKB-SubCell"/>
</dbReference>
<feature type="compositionally biased region" description="Polar residues" evidence="11">
    <location>
        <begin position="500"/>
        <end position="509"/>
    </location>
</feature>
<evidence type="ECO:0008006" key="16">
    <source>
        <dbReference type="Google" id="ProtNLM"/>
    </source>
</evidence>
<evidence type="ECO:0000313" key="15">
    <source>
        <dbReference type="Proteomes" id="UP001172457"/>
    </source>
</evidence>
<dbReference type="GO" id="GO:0005737">
    <property type="term" value="C:cytoplasm"/>
    <property type="evidence" value="ECO:0007669"/>
    <property type="project" value="UniProtKB-SubCell"/>
</dbReference>
<evidence type="ECO:0000256" key="1">
    <source>
        <dbReference type="ARBA" id="ARBA00004123"/>
    </source>
</evidence>
<keyword evidence="9" id="KW-0539">Nucleus</keyword>
<dbReference type="Gene3D" id="2.30.30.1020">
    <property type="entry name" value="CCR4-NOT complex subunit 2/3/5, C-terminal domain"/>
    <property type="match status" value="1"/>
</dbReference>
<name>A0AA38SEA1_9ASTR</name>
<comment type="caution">
    <text evidence="14">The sequence shown here is derived from an EMBL/GenBank/DDBJ whole genome shotgun (WGS) entry which is preliminary data.</text>
</comment>
<dbReference type="InterPro" id="IPR007282">
    <property type="entry name" value="NOT2/3/5_C"/>
</dbReference>
<dbReference type="AlphaFoldDB" id="A0AA38SEA1"/>
<feature type="domain" description="CCR4-Not complex component Not N-terminal" evidence="12">
    <location>
        <begin position="4"/>
        <end position="235"/>
    </location>
</feature>
<evidence type="ECO:0000256" key="2">
    <source>
        <dbReference type="ARBA" id="ARBA00004496"/>
    </source>
</evidence>
<keyword evidence="15" id="KW-1185">Reference proteome</keyword>
<dbReference type="InterPro" id="IPR012270">
    <property type="entry name" value="CCR4-NOT_su3/5"/>
</dbReference>
<feature type="compositionally biased region" description="Low complexity" evidence="11">
    <location>
        <begin position="270"/>
        <end position="281"/>
    </location>
</feature>
<dbReference type="GO" id="GO:0030015">
    <property type="term" value="C:CCR4-NOT core complex"/>
    <property type="evidence" value="ECO:0007669"/>
    <property type="project" value="InterPro"/>
</dbReference>
<feature type="compositionally biased region" description="Polar residues" evidence="11">
    <location>
        <begin position="287"/>
        <end position="298"/>
    </location>
</feature>
<dbReference type="Pfam" id="PF04153">
    <property type="entry name" value="NOT2_3_5_C"/>
    <property type="match status" value="1"/>
</dbReference>
<feature type="compositionally biased region" description="Polar residues" evidence="11">
    <location>
        <begin position="590"/>
        <end position="614"/>
    </location>
</feature>
<keyword evidence="4" id="KW-0963">Cytoplasm</keyword>
<feature type="compositionally biased region" description="Polar residues" evidence="11">
    <location>
        <begin position="466"/>
        <end position="477"/>
    </location>
</feature>
<feature type="region of interest" description="Disordered" evidence="11">
    <location>
        <begin position="109"/>
        <end position="132"/>
    </location>
</feature>
<evidence type="ECO:0000256" key="4">
    <source>
        <dbReference type="ARBA" id="ARBA00022490"/>
    </source>
</evidence>
<organism evidence="14 15">
    <name type="scientific">Centaurea solstitialis</name>
    <name type="common">yellow star-thistle</name>
    <dbReference type="NCBI Taxonomy" id="347529"/>
    <lineage>
        <taxon>Eukaryota</taxon>
        <taxon>Viridiplantae</taxon>
        <taxon>Streptophyta</taxon>
        <taxon>Embryophyta</taxon>
        <taxon>Tracheophyta</taxon>
        <taxon>Spermatophyta</taxon>
        <taxon>Magnoliopsida</taxon>
        <taxon>eudicotyledons</taxon>
        <taxon>Gunneridae</taxon>
        <taxon>Pentapetalae</taxon>
        <taxon>asterids</taxon>
        <taxon>campanulids</taxon>
        <taxon>Asterales</taxon>
        <taxon>Asteraceae</taxon>
        <taxon>Carduoideae</taxon>
        <taxon>Cardueae</taxon>
        <taxon>Centaureinae</taxon>
        <taxon>Centaurea</taxon>
    </lineage>
</organism>
<evidence type="ECO:0000259" key="12">
    <source>
        <dbReference type="Pfam" id="PF04065"/>
    </source>
</evidence>
<evidence type="ECO:0000256" key="6">
    <source>
        <dbReference type="ARBA" id="ARBA00022553"/>
    </source>
</evidence>
<proteinExistence type="inferred from homology"/>
<sequence>MGASRKLQGEIDRVLKKVQEGVDVFDSIWNKVYDTDNANQKEKFEADLKKEIKKLQRYRDQIKTWIQSSEIKDKKVSASYEQALMDARKLIEREMERFKICEKETKTKAFSKEGLGQQPKTDPKEKAKSETRDWLNNTVSELESQIDSFEAEMEGLSVKKGKTRPPRLTHLESSIARHKAHIMKLELILRLLDNDELSPEQVNDVKDFIDDYVERNQEDFDEFEDVDMLYNTLSLDKVEALEDLVIIGPPGLVKGVGATGAVLSMKNALSSPPVQSPGSSVLDQVEETVSQDNSSEQGARTPPPKSSAISSSPPTPTGNHALPVAVSATTHNLAASSVLPAPTSVRGVLDTTGSTTIPSSPINTAAKEEEGGGFPVRKSSPALNEAGIRNLGRSSLTNQPSATIPASSVSSISSTNGSLGVAPSVSEMAKRTMLGTDERLGSSGMVHPPVSTLGNRMMLPQGVKTSDAFSSSDNGNTGEAGGMAARVFSPSGVPGIQWRPGSSFQSQHEGGQFRGRTEIAPDQREKFLQRFQQVQQQGQSTLLGMPPISGGNHKQFSAQQNPLLQQFNPQSPTVLQQGGLSGPQPAGPNPVTSAQQPTSMHLQSGQQTLMSTGSKDTEIGSAKVDELEQQQGLSDDSAADPAQSPGHSKNTVNEEDQKGSYSLDNMQGGASGSLTEHAQATRDVDLSPGQPLQSNQSASLGVIGRRSLSDLGAIGDNLSGLAVSLGGTHDQQYNLQMLEASFYKLPQPKDSERTKSYTARHPAGTPPSYPQVQAPIVNNPAFWERLGSDNIGTDTLFFAFYYQQNTYQQYLAAKELKKQSWRYHKKYNTWFQRHEEPKFATDDYEQGTYVYFDFHIGNDEMQNGWCQRIKTDFKFEYNFLEDELIV</sequence>
<evidence type="ECO:0000256" key="7">
    <source>
        <dbReference type="ARBA" id="ARBA00023015"/>
    </source>
</evidence>
<gene>
    <name evidence="14" type="ORF">OSB04_027795</name>
</gene>
<dbReference type="InterPro" id="IPR040168">
    <property type="entry name" value="Not2/3/5"/>
</dbReference>
<feature type="compositionally biased region" description="Basic and acidic residues" evidence="11">
    <location>
        <begin position="615"/>
        <end position="626"/>
    </location>
</feature>
<dbReference type="Pfam" id="PF04065">
    <property type="entry name" value="Not3"/>
    <property type="match status" value="1"/>
</dbReference>
<keyword evidence="7" id="KW-0805">Transcription regulation</keyword>
<evidence type="ECO:0000256" key="5">
    <source>
        <dbReference type="ARBA" id="ARBA00022491"/>
    </source>
</evidence>
<keyword evidence="8" id="KW-0804">Transcription</keyword>
<feature type="region of interest" description="Disordered" evidence="11">
    <location>
        <begin position="268"/>
        <end position="322"/>
    </location>
</feature>
<reference evidence="14" key="1">
    <citation type="submission" date="2023-03" db="EMBL/GenBank/DDBJ databases">
        <title>Chromosome-scale reference genome and RAD-based genetic map of yellow starthistle (Centaurea solstitialis) reveal putative structural variation and QTLs associated with invader traits.</title>
        <authorList>
            <person name="Reatini B."/>
            <person name="Cang F.A."/>
            <person name="Jiang Q."/>
            <person name="Mckibben M.T.W."/>
            <person name="Barker M.S."/>
            <person name="Rieseberg L.H."/>
            <person name="Dlugosch K.M."/>
        </authorList>
    </citation>
    <scope>NUCLEOTIDE SEQUENCE</scope>
    <source>
        <strain evidence="14">CAN-66</strain>
        <tissue evidence="14">Leaf</tissue>
    </source>
</reference>
<feature type="region of interest" description="Disordered" evidence="11">
    <location>
        <begin position="466"/>
        <end position="512"/>
    </location>
</feature>
<evidence type="ECO:0000256" key="9">
    <source>
        <dbReference type="ARBA" id="ARBA00023242"/>
    </source>
</evidence>
<feature type="compositionally biased region" description="Basic and acidic residues" evidence="11">
    <location>
        <begin position="121"/>
        <end position="132"/>
    </location>
</feature>
<evidence type="ECO:0000313" key="14">
    <source>
        <dbReference type="EMBL" id="KAJ9541289.1"/>
    </source>
</evidence>
<dbReference type="PIRSF" id="PIRSF005290">
    <property type="entry name" value="NOT_su_3_5"/>
    <property type="match status" value="1"/>
</dbReference>
<comment type="similarity">
    <text evidence="3">Belongs to the CNOT2/3/5 family.</text>
</comment>
<dbReference type="FunFam" id="2.30.30.1020:FF:000003">
    <property type="entry name" value="CCR4-NOT transcription complex subunit 3 isoform X1"/>
    <property type="match status" value="1"/>
</dbReference>
<dbReference type="EMBL" id="JARYMX010000007">
    <property type="protein sequence ID" value="KAJ9541289.1"/>
    <property type="molecule type" value="Genomic_DNA"/>
</dbReference>
<evidence type="ECO:0000259" key="13">
    <source>
        <dbReference type="Pfam" id="PF04153"/>
    </source>
</evidence>
<evidence type="ECO:0000256" key="8">
    <source>
        <dbReference type="ARBA" id="ARBA00023163"/>
    </source>
</evidence>
<dbReference type="InterPro" id="IPR007207">
    <property type="entry name" value="Not_N"/>
</dbReference>
<feature type="compositionally biased region" description="Low complexity" evidence="11">
    <location>
        <begin position="351"/>
        <end position="364"/>
    </location>
</feature>
<feature type="region of interest" description="Disordered" evidence="11">
    <location>
        <begin position="748"/>
        <end position="771"/>
    </location>
</feature>
<comment type="subcellular location">
    <subcellularLocation>
        <location evidence="2">Cytoplasm</location>
    </subcellularLocation>
    <subcellularLocation>
        <location evidence="1">Nucleus</location>
    </subcellularLocation>
</comment>
<evidence type="ECO:0000256" key="11">
    <source>
        <dbReference type="SAM" id="MobiDB-lite"/>
    </source>
</evidence>
<dbReference type="GO" id="GO:0006355">
    <property type="term" value="P:regulation of DNA-templated transcription"/>
    <property type="evidence" value="ECO:0007669"/>
    <property type="project" value="InterPro"/>
</dbReference>
<protein>
    <recommendedName>
        <fullName evidence="16">CCR4-NOT transcription complex subunit 3</fullName>
    </recommendedName>
</protein>
<accession>A0AA38SEA1</accession>
<evidence type="ECO:0000256" key="3">
    <source>
        <dbReference type="ARBA" id="ARBA00007682"/>
    </source>
</evidence>
<keyword evidence="6" id="KW-0597">Phosphoprotein</keyword>
<feature type="region of interest" description="Disordered" evidence="11">
    <location>
        <begin position="569"/>
        <end position="678"/>
    </location>
</feature>
<dbReference type="Proteomes" id="UP001172457">
    <property type="component" value="Chromosome 7"/>
</dbReference>
<dbReference type="PANTHER" id="PTHR23326">
    <property type="entry name" value="CCR4 NOT-RELATED"/>
    <property type="match status" value="1"/>
</dbReference>
<keyword evidence="10" id="KW-0175">Coiled coil</keyword>
<evidence type="ECO:0000256" key="10">
    <source>
        <dbReference type="SAM" id="Coils"/>
    </source>
</evidence>